<dbReference type="GO" id="GO:0003677">
    <property type="term" value="F:DNA binding"/>
    <property type="evidence" value="ECO:0007669"/>
    <property type="project" value="InterPro"/>
</dbReference>
<evidence type="ECO:0000313" key="5">
    <source>
        <dbReference type="Proteomes" id="UP000015524"/>
    </source>
</evidence>
<dbReference type="InterPro" id="IPR013324">
    <property type="entry name" value="RNA_pol_sigma_r3/r4-like"/>
</dbReference>
<dbReference type="eggNOG" id="COG1595">
    <property type="taxonomic scope" value="Bacteria"/>
</dbReference>
<sequence>MGISGGSEGQKMSRIDQRTADFQAEQKRLLRLAYRMLGSISDAEDVVQDAWLRWERAEGGIDSPKTYLTRIVTRLCIDRHKSARARREVYVGPWLPDPLIGADEPNEMIANDITVTLMLAMERLSPLERAAFLLHDVFDVTLADVAITLGREPAAVRQLASRARKHVQDARPRFTVEAAEADRITRAFFTAARDGDTERLSEILARDVEIHTDGGGKALAFRNIVHGIDRALRLFAGLRRKKATPPTLLRTARIDGLPGYLSVDRGGVVQTTALDIRNGRICAIYIVRNPDKLAHISIVGQRLARS</sequence>
<dbReference type="InterPro" id="IPR007627">
    <property type="entry name" value="RNA_pol_sigma70_r2"/>
</dbReference>
<evidence type="ECO:0000259" key="2">
    <source>
        <dbReference type="Pfam" id="PF04542"/>
    </source>
</evidence>
<dbReference type="InterPro" id="IPR013249">
    <property type="entry name" value="RNA_pol_sigma70_r4_t2"/>
</dbReference>
<feature type="domain" description="RNA polymerase sigma-70 region 2" evidence="2">
    <location>
        <begin position="22"/>
        <end position="84"/>
    </location>
</feature>
<dbReference type="NCBIfam" id="TIGR02937">
    <property type="entry name" value="sigma70-ECF"/>
    <property type="match status" value="1"/>
</dbReference>
<dbReference type="SUPFAM" id="SSF88946">
    <property type="entry name" value="Sigma2 domain of RNA polymerase sigma factors"/>
    <property type="match status" value="1"/>
</dbReference>
<organism evidence="4 5">
    <name type="scientific">Sphingobium baderi LL03</name>
    <dbReference type="NCBI Taxonomy" id="1114964"/>
    <lineage>
        <taxon>Bacteria</taxon>
        <taxon>Pseudomonadati</taxon>
        <taxon>Pseudomonadota</taxon>
        <taxon>Alphaproteobacteria</taxon>
        <taxon>Sphingomonadales</taxon>
        <taxon>Sphingomonadaceae</taxon>
        <taxon>Sphingobium</taxon>
    </lineage>
</organism>
<dbReference type="GO" id="GO:0016987">
    <property type="term" value="F:sigma factor activity"/>
    <property type="evidence" value="ECO:0007669"/>
    <property type="project" value="InterPro"/>
</dbReference>
<dbReference type="Gene3D" id="3.10.450.50">
    <property type="match status" value="1"/>
</dbReference>
<dbReference type="SUPFAM" id="SSF88659">
    <property type="entry name" value="Sigma3 and sigma4 domains of RNA polymerase sigma factors"/>
    <property type="match status" value="1"/>
</dbReference>
<dbReference type="EMBL" id="ATIB01000050">
    <property type="protein sequence ID" value="EQB02111.1"/>
    <property type="molecule type" value="Genomic_DNA"/>
</dbReference>
<dbReference type="Pfam" id="PF04542">
    <property type="entry name" value="Sigma70_r2"/>
    <property type="match status" value="1"/>
</dbReference>
<feature type="domain" description="RNA polymerase sigma factor 70 region 4 type 2" evidence="3">
    <location>
        <begin position="117"/>
        <end position="166"/>
    </location>
</feature>
<reference evidence="4 5" key="1">
    <citation type="journal article" date="2013" name="Genome Announc.">
        <title>Draft Genome Sequence of a Hexachlorocyclohexane-Degrading Bacterium, Sphingobium baderi Strain LL03T.</title>
        <authorList>
            <person name="Kaur J."/>
            <person name="Verma H."/>
            <person name="Tripathi C."/>
            <person name="Khurana J.P."/>
            <person name="Lal R."/>
        </authorList>
    </citation>
    <scope>NUCLEOTIDE SEQUENCE [LARGE SCALE GENOMIC DNA]</scope>
    <source>
        <strain evidence="4 5">LL03</strain>
    </source>
</reference>
<gene>
    <name evidence="4" type="ORF">L485_08855</name>
</gene>
<dbReference type="Pfam" id="PF08281">
    <property type="entry name" value="Sigma70_r4_2"/>
    <property type="match status" value="1"/>
</dbReference>
<comment type="caution">
    <text evidence="4">The sequence shown here is derived from an EMBL/GenBank/DDBJ whole genome shotgun (WGS) entry which is preliminary data.</text>
</comment>
<dbReference type="Gene3D" id="1.10.1740.10">
    <property type="match status" value="1"/>
</dbReference>
<dbReference type="InterPro" id="IPR014284">
    <property type="entry name" value="RNA_pol_sigma-70_dom"/>
</dbReference>
<accession>T0GEB8</accession>
<dbReference type="InterPro" id="IPR032710">
    <property type="entry name" value="NTF2-like_dom_sf"/>
</dbReference>
<dbReference type="PATRIC" id="fig|1114964.3.peg.1727"/>
<dbReference type="InterPro" id="IPR036388">
    <property type="entry name" value="WH-like_DNA-bd_sf"/>
</dbReference>
<dbReference type="PANTHER" id="PTHR30173">
    <property type="entry name" value="SIGMA 19 FACTOR"/>
    <property type="match status" value="1"/>
</dbReference>
<protein>
    <recommendedName>
        <fullName evidence="6">RNA polymerase sigma factor SigJ</fullName>
    </recommendedName>
</protein>
<dbReference type="Gene3D" id="1.10.10.10">
    <property type="entry name" value="Winged helix-like DNA-binding domain superfamily/Winged helix DNA-binding domain"/>
    <property type="match status" value="1"/>
</dbReference>
<dbReference type="NCBIfam" id="NF007214">
    <property type="entry name" value="PRK09636.1"/>
    <property type="match status" value="1"/>
</dbReference>
<dbReference type="PANTHER" id="PTHR30173:SF43">
    <property type="entry name" value="ECF RNA POLYMERASE SIGMA FACTOR SIGI-RELATED"/>
    <property type="match status" value="1"/>
</dbReference>
<dbReference type="Proteomes" id="UP000015524">
    <property type="component" value="Unassembled WGS sequence"/>
</dbReference>
<name>T0GEB8_9SPHN</name>
<evidence type="ECO:0000259" key="3">
    <source>
        <dbReference type="Pfam" id="PF08281"/>
    </source>
</evidence>
<dbReference type="SUPFAM" id="SSF54427">
    <property type="entry name" value="NTF2-like"/>
    <property type="match status" value="1"/>
</dbReference>
<evidence type="ECO:0000256" key="1">
    <source>
        <dbReference type="ARBA" id="ARBA00011344"/>
    </source>
</evidence>
<comment type="subunit">
    <text evidence="1">Interacts transiently with the RNA polymerase catalytic core formed by RpoA, RpoB, RpoC and RpoZ (2 alpha, 1 beta, 1 beta' and 1 omega subunit) to form the RNA polymerase holoenzyme that can initiate transcription.</text>
</comment>
<evidence type="ECO:0000313" key="4">
    <source>
        <dbReference type="EMBL" id="EQB02111.1"/>
    </source>
</evidence>
<dbReference type="RefSeq" id="WP_021244687.1">
    <property type="nucleotide sequence ID" value="NZ_ATIB01000050.1"/>
</dbReference>
<dbReference type="GO" id="GO:0006352">
    <property type="term" value="P:DNA-templated transcription initiation"/>
    <property type="evidence" value="ECO:0007669"/>
    <property type="project" value="InterPro"/>
</dbReference>
<dbReference type="AlphaFoldDB" id="T0GEB8"/>
<dbReference type="InterPro" id="IPR052704">
    <property type="entry name" value="ECF_Sigma-70_Domain"/>
</dbReference>
<proteinExistence type="predicted"/>
<dbReference type="InterPro" id="IPR013325">
    <property type="entry name" value="RNA_pol_sigma_r2"/>
</dbReference>
<keyword evidence="5" id="KW-1185">Reference proteome</keyword>
<evidence type="ECO:0008006" key="6">
    <source>
        <dbReference type="Google" id="ProtNLM"/>
    </source>
</evidence>